<evidence type="ECO:0000256" key="4">
    <source>
        <dbReference type="ARBA" id="ARBA00022989"/>
    </source>
</evidence>
<accession>A0A0H4P822</accession>
<dbReference type="PANTHER" id="PTHR12677:SF59">
    <property type="entry name" value="GOLGI APPARATUS MEMBRANE PROTEIN TVP38-RELATED"/>
    <property type="match status" value="1"/>
</dbReference>
<keyword evidence="3 6" id="KW-0812">Transmembrane</keyword>
<dbReference type="PANTHER" id="PTHR12677">
    <property type="entry name" value="GOLGI APPARATUS MEMBRANE PROTEIN TVP38-RELATED"/>
    <property type="match status" value="1"/>
</dbReference>
<dbReference type="InterPro" id="IPR015414">
    <property type="entry name" value="TMEM64"/>
</dbReference>
<sequence>MDKKPPIFKHFRNIYSKSPWLLVAILWVSIIPTIGALTLGGWIYSNWAELTILSIIKPKVAIVYCFMGITLMGLALIPTTFFAVITGYLFGWQAFPYLVLSYTLASAVGYLLGKILKKDSLELILDPYPKAAKLIHDKKNQMGRLIFFIRISPVIPFAISNLVFALLETGLKRVLWFGFLGMLPRTLLAFSTGAFAGSIQEALSSDASVWQYLLVAGLLIVSFWGIYSFFTKPSESKEVYR</sequence>
<keyword evidence="5 6" id="KW-0472">Membrane</keyword>
<evidence type="ECO:0000256" key="1">
    <source>
        <dbReference type="ARBA" id="ARBA00004651"/>
    </source>
</evidence>
<protein>
    <recommendedName>
        <fullName evidence="6">TVP38/TMEM64 family membrane protein</fullName>
    </recommendedName>
</protein>
<name>A0A0H4P822_9BACT</name>
<evidence type="ECO:0000256" key="5">
    <source>
        <dbReference type="ARBA" id="ARBA00023136"/>
    </source>
</evidence>
<evidence type="ECO:0000256" key="2">
    <source>
        <dbReference type="ARBA" id="ARBA00022475"/>
    </source>
</evidence>
<keyword evidence="2 6" id="KW-1003">Cell membrane</keyword>
<dbReference type="Proteomes" id="UP000036520">
    <property type="component" value="Chromosome"/>
</dbReference>
<dbReference type="EMBL" id="CP012040">
    <property type="protein sequence ID" value="AKP50319.1"/>
    <property type="molecule type" value="Genomic_DNA"/>
</dbReference>
<evidence type="ECO:0000259" key="7">
    <source>
        <dbReference type="Pfam" id="PF09335"/>
    </source>
</evidence>
<gene>
    <name evidence="8" type="ORF">CA2015_0861</name>
</gene>
<feature type="transmembrane region" description="Helical" evidence="6">
    <location>
        <begin position="20"/>
        <end position="40"/>
    </location>
</feature>
<dbReference type="RefSeq" id="WP_048640774.1">
    <property type="nucleotide sequence ID" value="NZ_CP012040.1"/>
</dbReference>
<dbReference type="GO" id="GO:0005886">
    <property type="term" value="C:plasma membrane"/>
    <property type="evidence" value="ECO:0007669"/>
    <property type="project" value="UniProtKB-SubCell"/>
</dbReference>
<feature type="transmembrane region" description="Helical" evidence="6">
    <location>
        <begin position="173"/>
        <end position="197"/>
    </location>
</feature>
<dbReference type="InterPro" id="IPR032816">
    <property type="entry name" value="VTT_dom"/>
</dbReference>
<keyword evidence="4 6" id="KW-1133">Transmembrane helix</keyword>
<dbReference type="PATRIC" id="fig|320787.5.peg.959"/>
<feature type="transmembrane region" description="Helical" evidence="6">
    <location>
        <begin position="209"/>
        <end position="230"/>
    </location>
</feature>
<feature type="domain" description="VTT" evidence="7">
    <location>
        <begin position="77"/>
        <end position="194"/>
    </location>
</feature>
<comment type="subcellular location">
    <subcellularLocation>
        <location evidence="1 6">Cell membrane</location>
        <topology evidence="1 6">Multi-pass membrane protein</topology>
    </subcellularLocation>
</comment>
<keyword evidence="9" id="KW-1185">Reference proteome</keyword>
<evidence type="ECO:0000313" key="8">
    <source>
        <dbReference type="EMBL" id="AKP50319.1"/>
    </source>
</evidence>
<dbReference type="STRING" id="320787.CA2015_0861"/>
<reference evidence="8 9" key="1">
    <citation type="submission" date="2015-07" db="EMBL/GenBank/DDBJ databases">
        <authorList>
            <person name="Kim K.M."/>
        </authorList>
    </citation>
    <scope>NUCLEOTIDE SEQUENCE [LARGE SCALE GENOMIC DNA]</scope>
    <source>
        <strain evidence="8 9">KCTC 12363</strain>
    </source>
</reference>
<feature type="transmembrane region" description="Helical" evidence="6">
    <location>
        <begin position="145"/>
        <end position="167"/>
    </location>
</feature>
<dbReference type="KEGG" id="camu:CA2015_0861"/>
<proteinExistence type="inferred from homology"/>
<feature type="transmembrane region" description="Helical" evidence="6">
    <location>
        <begin position="94"/>
        <end position="113"/>
    </location>
</feature>
<dbReference type="OrthoDB" id="6194207at2"/>
<organism evidence="8 9">
    <name type="scientific">Cyclobacterium amurskyense</name>
    <dbReference type="NCBI Taxonomy" id="320787"/>
    <lineage>
        <taxon>Bacteria</taxon>
        <taxon>Pseudomonadati</taxon>
        <taxon>Bacteroidota</taxon>
        <taxon>Cytophagia</taxon>
        <taxon>Cytophagales</taxon>
        <taxon>Cyclobacteriaceae</taxon>
        <taxon>Cyclobacterium</taxon>
    </lineage>
</organism>
<dbReference type="AlphaFoldDB" id="A0A0H4P822"/>
<evidence type="ECO:0000256" key="6">
    <source>
        <dbReference type="RuleBase" id="RU366058"/>
    </source>
</evidence>
<dbReference type="Pfam" id="PF09335">
    <property type="entry name" value="VTT_dom"/>
    <property type="match status" value="1"/>
</dbReference>
<comment type="similarity">
    <text evidence="6">Belongs to the TVP38/TMEM64 family.</text>
</comment>
<evidence type="ECO:0000313" key="9">
    <source>
        <dbReference type="Proteomes" id="UP000036520"/>
    </source>
</evidence>
<feature type="transmembrane region" description="Helical" evidence="6">
    <location>
        <begin position="61"/>
        <end position="88"/>
    </location>
</feature>
<evidence type="ECO:0000256" key="3">
    <source>
        <dbReference type="ARBA" id="ARBA00022692"/>
    </source>
</evidence>